<evidence type="ECO:0000313" key="15">
    <source>
        <dbReference type="Proteomes" id="UP000799436"/>
    </source>
</evidence>
<feature type="active site" description="Proton donor" evidence="10">
    <location>
        <position position="126"/>
    </location>
</feature>
<accession>A0A6G1KU81</accession>
<keyword evidence="15" id="KW-1185">Reference proteome</keyword>
<proteinExistence type="inferred from homology"/>
<dbReference type="EMBL" id="ML995936">
    <property type="protein sequence ID" value="KAF2764176.1"/>
    <property type="molecule type" value="Genomic_DNA"/>
</dbReference>
<feature type="active site" description="Proton donor" evidence="10">
    <location>
        <position position="386"/>
    </location>
</feature>
<dbReference type="UniPathway" id="UPA00378"/>
<keyword evidence="5 13" id="KW-0378">Hydrolase</keyword>
<evidence type="ECO:0000256" key="10">
    <source>
        <dbReference type="PIRSR" id="PIRSR601382-1"/>
    </source>
</evidence>
<feature type="disulfide bond" evidence="12">
    <location>
        <begin position="329"/>
        <end position="372"/>
    </location>
</feature>
<evidence type="ECO:0000256" key="2">
    <source>
        <dbReference type="ARBA" id="ARBA00004922"/>
    </source>
</evidence>
<evidence type="ECO:0000256" key="1">
    <source>
        <dbReference type="ARBA" id="ARBA00001913"/>
    </source>
</evidence>
<keyword evidence="4 11" id="KW-0479">Metal-binding</keyword>
<comment type="similarity">
    <text evidence="3 13">Belongs to the glycosyl hydrolase 47 family.</text>
</comment>
<evidence type="ECO:0000256" key="8">
    <source>
        <dbReference type="ARBA" id="ARBA00047669"/>
    </source>
</evidence>
<evidence type="ECO:0000256" key="11">
    <source>
        <dbReference type="PIRSR" id="PIRSR601382-2"/>
    </source>
</evidence>
<sequence>MNYRALKAIVALIVVGALVLLNALRDGPSLSKQASPQQIWDFRKQQVREAFVESWDAYKEYAWGKDRFHPISKTGSQMSPSGLGWMIVDSLDTLMIMNLTSRIADAEAWVATELDYDQDQDVNTFETTIRMLGGLLSAHYLSTRNVDNNHQSIYLTKATALADRLLGAYGSPSGIPYASLQLNTANGIVSHTDGGASSTAEATTLQLEMKYLAYLTGNETYWRKAEHVMEVVDDNQAPDGLVPIFVDPRSGRFVSAEIRLGSRGDSYYEYLVKQYLQTGESTYEDMWQEALAGIKGLIVPTRRSKLPIVAELPYGVGGPLSPKMDHLVCFLPAAIALGATGGTTEARARKLPSWSSKKDEDMQLARELTKTCYAMYAVPVTGIAPEIVWLNVHDQHLRPKQAKKAFKIARSSDDIEKWRQDVMIKPLDAHNLQRPETVESLFIMWRITHDEIYRSWGWKIFEAWRDHARLGDGKGYTSLNDVRIFPASRRDNMESFWLAETLKYLYLLFSDDDELSLSEVLFNTEAHVLPIIKNSSFGTGWSRRPR</sequence>
<dbReference type="OrthoDB" id="8118055at2759"/>
<organism evidence="14 15">
    <name type="scientific">Teratosphaeria nubilosa</name>
    <dbReference type="NCBI Taxonomy" id="161662"/>
    <lineage>
        <taxon>Eukaryota</taxon>
        <taxon>Fungi</taxon>
        <taxon>Dikarya</taxon>
        <taxon>Ascomycota</taxon>
        <taxon>Pezizomycotina</taxon>
        <taxon>Dothideomycetes</taxon>
        <taxon>Dothideomycetidae</taxon>
        <taxon>Mycosphaerellales</taxon>
        <taxon>Teratosphaeriaceae</taxon>
        <taxon>Teratosphaeria</taxon>
    </lineage>
</organism>
<evidence type="ECO:0000256" key="7">
    <source>
        <dbReference type="ARBA" id="ARBA00023157"/>
    </source>
</evidence>
<reference evidence="14" key="1">
    <citation type="journal article" date="2020" name="Stud. Mycol.">
        <title>101 Dothideomycetes genomes: a test case for predicting lifestyles and emergence of pathogens.</title>
        <authorList>
            <person name="Haridas S."/>
            <person name="Albert R."/>
            <person name="Binder M."/>
            <person name="Bloem J."/>
            <person name="Labutti K."/>
            <person name="Salamov A."/>
            <person name="Andreopoulos B."/>
            <person name="Baker S."/>
            <person name="Barry K."/>
            <person name="Bills G."/>
            <person name="Bluhm B."/>
            <person name="Cannon C."/>
            <person name="Castanera R."/>
            <person name="Culley D."/>
            <person name="Daum C."/>
            <person name="Ezra D."/>
            <person name="Gonzalez J."/>
            <person name="Henrissat B."/>
            <person name="Kuo A."/>
            <person name="Liang C."/>
            <person name="Lipzen A."/>
            <person name="Lutzoni F."/>
            <person name="Magnuson J."/>
            <person name="Mondo S."/>
            <person name="Nolan M."/>
            <person name="Ohm R."/>
            <person name="Pangilinan J."/>
            <person name="Park H.-J."/>
            <person name="Ramirez L."/>
            <person name="Alfaro M."/>
            <person name="Sun H."/>
            <person name="Tritt A."/>
            <person name="Yoshinaga Y."/>
            <person name="Zwiers L.-H."/>
            <person name="Turgeon B."/>
            <person name="Goodwin S."/>
            <person name="Spatafora J."/>
            <person name="Crous P."/>
            <person name="Grigoriev I."/>
        </authorList>
    </citation>
    <scope>NUCLEOTIDE SEQUENCE</scope>
    <source>
        <strain evidence="14">CBS 116005</strain>
    </source>
</reference>
<name>A0A6G1KU81_9PEZI</name>
<evidence type="ECO:0000256" key="3">
    <source>
        <dbReference type="ARBA" id="ARBA00007658"/>
    </source>
</evidence>
<comment type="catalytic activity">
    <reaction evidence="9">
        <text>N(4)-(alpha-D-Man-(1-&gt;2)-alpha-D-Man-(1-&gt;2)-alpha-D-Man-(1-&gt;3)-[alpha-D-Man-(1-&gt;2)-alpha-D-Man-(1-&gt;3)-[alpha-D-Man-(1-&gt;2)-alpha-D-Man-(1-&gt;6)]-alpha-D-Man-(1-&gt;6)]-beta-D-Man-(1-&gt;4)-beta-D-GlcNAc-(1-&gt;4)-beta-D-GlcNAc)-L-asparaginyl-[protein] (N-glucan mannose isomer 9A1,2,3B1,2,3) + 4 H2O = N(4)-(alpha-D-Man-(1-&gt;3)-[alpha-D-Man-(1-&gt;3)-[alpha-D-Man-(1-&gt;6)]-alpha-D-Man-(1-&gt;6)]-beta-D-Man-(1-&gt;4)-beta-D-GlcNAc-(1-&gt;4)-beta-D-GlcNAc)-L-asparaginyl-[protein] (N-glucan mannose isomer 5A1,2) + 4 beta-D-mannose</text>
        <dbReference type="Rhea" id="RHEA:56008"/>
        <dbReference type="Rhea" id="RHEA-COMP:14356"/>
        <dbReference type="Rhea" id="RHEA-COMP:14367"/>
        <dbReference type="ChEBI" id="CHEBI:15377"/>
        <dbReference type="ChEBI" id="CHEBI:28563"/>
        <dbReference type="ChEBI" id="CHEBI:59087"/>
        <dbReference type="ChEBI" id="CHEBI:139493"/>
        <dbReference type="EC" id="3.2.1.113"/>
    </reaction>
</comment>
<dbReference type="GO" id="GO:0004571">
    <property type="term" value="F:mannosyl-oligosaccharide 1,2-alpha-mannosidase activity"/>
    <property type="evidence" value="ECO:0007669"/>
    <property type="project" value="UniProtKB-EC"/>
</dbReference>
<dbReference type="GO" id="GO:0005509">
    <property type="term" value="F:calcium ion binding"/>
    <property type="evidence" value="ECO:0007669"/>
    <property type="project" value="InterPro"/>
</dbReference>
<feature type="binding site" evidence="11">
    <location>
        <position position="524"/>
    </location>
    <ligand>
        <name>Ca(2+)</name>
        <dbReference type="ChEBI" id="CHEBI:29108"/>
    </ligand>
</feature>
<evidence type="ECO:0000256" key="9">
    <source>
        <dbReference type="ARBA" id="ARBA00048605"/>
    </source>
</evidence>
<keyword evidence="6 11" id="KW-0106">Calcium</keyword>
<comment type="catalytic activity">
    <reaction evidence="8">
        <text>N(4)-(alpha-D-Man-(1-&gt;2)-alpha-D-Man-(1-&gt;2)-alpha-D-Man-(1-&gt;3)-[alpha-D-Man-(1-&gt;3)-[alpha-D-Man-(1-&gt;2)-alpha-D-Man-(1-&gt;6)]-alpha-D-Man-(1-&gt;6)]-beta-D-Man-(1-&gt;4)-beta-D-GlcNAc-(1-&gt;4)-beta-D-GlcNAc)-L-asparaginyl-[protein] (N-glucan mannose isomer 8A1,2,3B1,3) + 3 H2O = N(4)-(alpha-D-Man-(1-&gt;3)-[alpha-D-Man-(1-&gt;3)-[alpha-D-Man-(1-&gt;6)]-alpha-D-Man-(1-&gt;6)]-beta-D-Man-(1-&gt;4)-beta-D-GlcNAc-(1-&gt;4)-beta-D-GlcNAc)-L-asparaginyl-[protein] (N-glucan mannose isomer 5A1,2) + 3 beta-D-mannose</text>
        <dbReference type="Rhea" id="RHEA:56028"/>
        <dbReference type="Rhea" id="RHEA-COMP:14358"/>
        <dbReference type="Rhea" id="RHEA-COMP:14367"/>
        <dbReference type="ChEBI" id="CHEBI:15377"/>
        <dbReference type="ChEBI" id="CHEBI:28563"/>
        <dbReference type="ChEBI" id="CHEBI:59087"/>
        <dbReference type="ChEBI" id="CHEBI:60628"/>
        <dbReference type="EC" id="3.2.1.113"/>
    </reaction>
</comment>
<dbReference type="InterPro" id="IPR012341">
    <property type="entry name" value="6hp_glycosidase-like_sf"/>
</dbReference>
<dbReference type="SUPFAM" id="SSF48225">
    <property type="entry name" value="Seven-hairpin glycosidases"/>
    <property type="match status" value="1"/>
</dbReference>
<dbReference type="PANTHER" id="PTHR11742">
    <property type="entry name" value="MANNOSYL-OLIGOSACCHARIDE ALPHA-1,2-MANNOSIDASE-RELATED"/>
    <property type="match status" value="1"/>
</dbReference>
<dbReference type="EC" id="3.2.1.-" evidence="13"/>
<evidence type="ECO:0000313" key="14">
    <source>
        <dbReference type="EMBL" id="KAF2764176.1"/>
    </source>
</evidence>
<protein>
    <recommendedName>
        <fullName evidence="13">alpha-1,2-Mannosidase</fullName>
        <ecNumber evidence="13">3.2.1.-</ecNumber>
    </recommendedName>
</protein>
<dbReference type="GO" id="GO:0005783">
    <property type="term" value="C:endoplasmic reticulum"/>
    <property type="evidence" value="ECO:0007669"/>
    <property type="project" value="TreeGrafter"/>
</dbReference>
<comment type="pathway">
    <text evidence="2">Protein modification; protein glycosylation.</text>
</comment>
<evidence type="ECO:0000256" key="6">
    <source>
        <dbReference type="ARBA" id="ARBA00022837"/>
    </source>
</evidence>
<dbReference type="InterPro" id="IPR001382">
    <property type="entry name" value="Glyco_hydro_47"/>
</dbReference>
<evidence type="ECO:0000256" key="13">
    <source>
        <dbReference type="RuleBase" id="RU361193"/>
    </source>
</evidence>
<comment type="cofactor">
    <cofactor evidence="1 11">
        <name>Ca(2+)</name>
        <dbReference type="ChEBI" id="CHEBI:29108"/>
    </cofactor>
</comment>
<gene>
    <name evidence="14" type="ORF">EJ03DRAFT_282616</name>
</gene>
<dbReference type="GO" id="GO:0036503">
    <property type="term" value="P:ERAD pathway"/>
    <property type="evidence" value="ECO:0007669"/>
    <property type="project" value="UniProtKB-ARBA"/>
</dbReference>
<feature type="active site" evidence="10">
    <location>
        <position position="436"/>
    </location>
</feature>
<dbReference type="Pfam" id="PF01532">
    <property type="entry name" value="Glyco_hydro_47"/>
    <property type="match status" value="1"/>
</dbReference>
<dbReference type="PRINTS" id="PR00747">
    <property type="entry name" value="GLYHDRLASE47"/>
</dbReference>
<keyword evidence="7 12" id="KW-1015">Disulfide bond</keyword>
<dbReference type="AlphaFoldDB" id="A0A6G1KU81"/>
<evidence type="ECO:0000256" key="12">
    <source>
        <dbReference type="PIRSR" id="PIRSR601382-3"/>
    </source>
</evidence>
<feature type="active site" evidence="10">
    <location>
        <position position="265"/>
    </location>
</feature>
<dbReference type="GO" id="GO:0005975">
    <property type="term" value="P:carbohydrate metabolic process"/>
    <property type="evidence" value="ECO:0007669"/>
    <property type="project" value="InterPro"/>
</dbReference>
<evidence type="ECO:0000256" key="5">
    <source>
        <dbReference type="ARBA" id="ARBA00022801"/>
    </source>
</evidence>
<dbReference type="Proteomes" id="UP000799436">
    <property type="component" value="Unassembled WGS sequence"/>
</dbReference>
<evidence type="ECO:0000256" key="4">
    <source>
        <dbReference type="ARBA" id="ARBA00022723"/>
    </source>
</evidence>
<dbReference type="InterPro" id="IPR036026">
    <property type="entry name" value="Seven-hairpin_glycosidases"/>
</dbReference>
<dbReference type="PANTHER" id="PTHR11742:SF55">
    <property type="entry name" value="ENDOPLASMIC RETICULUM MANNOSYL-OLIGOSACCHARIDE 1,2-ALPHA-MANNOSIDASE"/>
    <property type="match status" value="1"/>
</dbReference>
<dbReference type="GO" id="GO:0016020">
    <property type="term" value="C:membrane"/>
    <property type="evidence" value="ECO:0007669"/>
    <property type="project" value="InterPro"/>
</dbReference>
<dbReference type="InterPro" id="IPR050749">
    <property type="entry name" value="Glycosyl_Hydrolase_47"/>
</dbReference>
<dbReference type="Gene3D" id="1.50.10.10">
    <property type="match status" value="1"/>
</dbReference>
<keyword evidence="13" id="KW-0326">Glycosidase</keyword>